<feature type="region of interest" description="Disordered" evidence="1">
    <location>
        <begin position="210"/>
        <end position="251"/>
    </location>
</feature>
<name>A0A8A3PF14_9HELO</name>
<evidence type="ECO:0000313" key="3">
    <source>
        <dbReference type="Proteomes" id="UP000672032"/>
    </source>
</evidence>
<keyword evidence="3" id="KW-1185">Reference proteome</keyword>
<evidence type="ECO:0000313" key="2">
    <source>
        <dbReference type="EMBL" id="QSZ33748.1"/>
    </source>
</evidence>
<evidence type="ECO:0008006" key="4">
    <source>
        <dbReference type="Google" id="ProtNLM"/>
    </source>
</evidence>
<gene>
    <name evidence="2" type="ORF">DSL72_005319</name>
</gene>
<reference evidence="2" key="1">
    <citation type="submission" date="2020-10" db="EMBL/GenBank/DDBJ databases">
        <title>Genome Sequence of Monilinia vaccinii-corymbosi Sheds Light on Mummy Berry Disease Infection of Blueberry and Mating Type.</title>
        <authorList>
            <person name="Yow A.G."/>
            <person name="Zhang Y."/>
            <person name="Bansal K."/>
            <person name="Eacker S.M."/>
            <person name="Sullivan S."/>
            <person name="Liachko I."/>
            <person name="Cubeta M.A."/>
            <person name="Rollins J.A."/>
            <person name="Ashrafi H."/>
        </authorList>
    </citation>
    <scope>NUCLEOTIDE SEQUENCE</scope>
    <source>
        <strain evidence="2">RL-1</strain>
    </source>
</reference>
<dbReference type="OrthoDB" id="3507099at2759"/>
<proteinExistence type="predicted"/>
<feature type="compositionally biased region" description="Basic and acidic residues" evidence="1">
    <location>
        <begin position="210"/>
        <end position="233"/>
    </location>
</feature>
<protein>
    <recommendedName>
        <fullName evidence="4">Myb-like domain-containing protein</fullName>
    </recommendedName>
</protein>
<accession>A0A8A3PF14</accession>
<organism evidence="2 3">
    <name type="scientific">Monilinia vaccinii-corymbosi</name>
    <dbReference type="NCBI Taxonomy" id="61207"/>
    <lineage>
        <taxon>Eukaryota</taxon>
        <taxon>Fungi</taxon>
        <taxon>Dikarya</taxon>
        <taxon>Ascomycota</taxon>
        <taxon>Pezizomycotina</taxon>
        <taxon>Leotiomycetes</taxon>
        <taxon>Helotiales</taxon>
        <taxon>Sclerotiniaceae</taxon>
        <taxon>Monilinia</taxon>
    </lineage>
</organism>
<dbReference type="Proteomes" id="UP000672032">
    <property type="component" value="Chromosome 4"/>
</dbReference>
<feature type="compositionally biased region" description="Polar residues" evidence="1">
    <location>
        <begin position="234"/>
        <end position="249"/>
    </location>
</feature>
<evidence type="ECO:0000256" key="1">
    <source>
        <dbReference type="SAM" id="MobiDB-lite"/>
    </source>
</evidence>
<dbReference type="AlphaFoldDB" id="A0A8A3PF14"/>
<sequence>MPAVRAKTQRYSEDEDAYLLGYREWRNDKVSESWSQFRSRYDNKFWIDPRSSASLFRRAERLSGHRHQTLSRGREMMQHMLTIRKSSLWWTWGRIGQAFGTNAKTAYRAYKSFLERQGIDEVENEADRIRWTESEMRKLKRAHHLGQSWEQIAQRFGYEECICVAAHWIHSYGEIGSGNLHMPFHPMYFFSMREKVSIYPKRKLSITHEVEDKEKERQWEEDRREQLPLKFDSKNGTASRSDGSHSGLNAAQPVKKEFISELEHDREIVGHGLTKRKQQPHARRDIATAVTRRDSARANTFAKTITPVFKGNVPGMRMDGAKQSFNILQAHEARPPATMHRSVSNHFAPVIESRQISKTDSNINTELNEASLRMK</sequence>
<dbReference type="EMBL" id="CP063408">
    <property type="protein sequence ID" value="QSZ33748.1"/>
    <property type="molecule type" value="Genomic_DNA"/>
</dbReference>